<feature type="signal peptide" evidence="1">
    <location>
        <begin position="1"/>
        <end position="18"/>
    </location>
</feature>
<dbReference type="EMBL" id="CP106735">
    <property type="protein sequence ID" value="UXX81270.1"/>
    <property type="molecule type" value="Genomic_DNA"/>
</dbReference>
<sequence length="505" mass="56730">MKNLFAILLLLLGYCGMAQTPRWTEYTSRTSAYPAAQYLTGYLAENNFSEEPEADLLLRLSGYAKDQLVENILVDIQSISTLNILNVNAETQEVFRKNSTAVSTATIAGLNTETYYDKKKKIGYAFAYAKKSDVIDHYANDIAQYLDQINTNFTIVKNQKAAGDNQKALKVLFLIQTHLKNVEQGQAMLVTLTGNFNDSRIKRPETNVYKVKLEQELNAVKNTDQFSIDDAAFFIANAIQVQLGKPDQAIQVNNFTYQDTPMGSPFSRKLQASISQKLVQSGFSVVTQSQTGQILVLNGSYWDEADHIKIAALLRDQSSAAALASSDCNIPKPALVANGVVFTPENYKQAMITMREFAEGEVKGGNLNLDVYTNKGKDNLIFTEGELLKLFVRANRECYLRFVYHLADGSKVLLLDNYYINRDHVNQVYELPYEFECAEPFGIETLQLNAQGQPFSPLNTQSQYGYEFILDDTKSIITKSRGFKKVKAGEELKAEKRLVFTTMNR</sequence>
<evidence type="ECO:0000313" key="2">
    <source>
        <dbReference type="EMBL" id="UXX81270.1"/>
    </source>
</evidence>
<accession>A0ABY6D6N3</accession>
<protein>
    <submittedName>
        <fullName evidence="2">DUF4384 domain-containing protein</fullName>
    </submittedName>
</protein>
<reference evidence="2" key="1">
    <citation type="submission" date="2022-10" db="EMBL/GenBank/DDBJ databases">
        <title>Comparative genomics and taxonomic characterization of three novel marine species of genus Reichenbachiella exhibiting antioxidant and polysaccharide degradation activities.</title>
        <authorList>
            <person name="Muhammad N."/>
            <person name="Lee Y.-J."/>
            <person name="Ko J."/>
            <person name="Kim S.-G."/>
        </authorList>
    </citation>
    <scope>NUCLEOTIDE SEQUENCE</scope>
    <source>
        <strain evidence="2">Wsw4-B4</strain>
    </source>
</reference>
<dbReference type="RefSeq" id="WP_263052994.1">
    <property type="nucleotide sequence ID" value="NZ_CP106735.1"/>
</dbReference>
<proteinExistence type="predicted"/>
<feature type="chain" id="PRO_5046250661" evidence="1">
    <location>
        <begin position="19"/>
        <end position="505"/>
    </location>
</feature>
<organism evidence="2 3">
    <name type="scientific">Reichenbachiella carrageenanivorans</name>
    <dbReference type="NCBI Taxonomy" id="2979869"/>
    <lineage>
        <taxon>Bacteria</taxon>
        <taxon>Pseudomonadati</taxon>
        <taxon>Bacteroidota</taxon>
        <taxon>Cytophagia</taxon>
        <taxon>Cytophagales</taxon>
        <taxon>Reichenbachiellaceae</taxon>
        <taxon>Reichenbachiella</taxon>
    </lineage>
</organism>
<evidence type="ECO:0000313" key="3">
    <source>
        <dbReference type="Proteomes" id="UP001062165"/>
    </source>
</evidence>
<evidence type="ECO:0000256" key="1">
    <source>
        <dbReference type="SAM" id="SignalP"/>
    </source>
</evidence>
<keyword evidence="3" id="KW-1185">Reference proteome</keyword>
<gene>
    <name evidence="2" type="ORF">N7E81_09200</name>
</gene>
<keyword evidence="1" id="KW-0732">Signal</keyword>
<dbReference type="Proteomes" id="UP001062165">
    <property type="component" value="Chromosome"/>
</dbReference>
<name>A0ABY6D6N3_9BACT</name>